<dbReference type="Proteomes" id="UP000054639">
    <property type="component" value="Unassembled WGS sequence"/>
</dbReference>
<reference evidence="3 5" key="2">
    <citation type="submission" date="2018-06" db="EMBL/GenBank/DDBJ databases">
        <authorList>
            <consortium name="Pathogen Informatics"/>
            <person name="Doyle S."/>
        </authorList>
    </citation>
    <scope>NUCLEOTIDE SEQUENCE [LARGE SCALE GENOMIC DNA]</scope>
    <source>
        <strain evidence="3 5">NCTC12376</strain>
    </source>
</reference>
<keyword evidence="4" id="KW-1185">Reference proteome</keyword>
<evidence type="ECO:0000313" key="3">
    <source>
        <dbReference type="EMBL" id="STY18761.1"/>
    </source>
</evidence>
<dbReference type="InterPro" id="IPR013217">
    <property type="entry name" value="Methyltransf_12"/>
</dbReference>
<reference evidence="2 4" key="1">
    <citation type="submission" date="2015-11" db="EMBL/GenBank/DDBJ databases">
        <title>Genomic analysis of 38 Legionella species identifies large and diverse effector repertoires.</title>
        <authorList>
            <person name="Burstein D."/>
            <person name="Amaro F."/>
            <person name="Zusman T."/>
            <person name="Lifshitz Z."/>
            <person name="Cohen O."/>
            <person name="Gilbert J.A."/>
            <person name="Pupko T."/>
            <person name="Shuman H.A."/>
            <person name="Segal G."/>
        </authorList>
    </citation>
    <scope>NUCLEOTIDE SEQUENCE [LARGE SCALE GENOMIC DNA]</scope>
    <source>
        <strain evidence="2 4">ATCC 49507</strain>
    </source>
</reference>
<dbReference type="AlphaFoldDB" id="A0A378KYR9"/>
<dbReference type="Pfam" id="PF08242">
    <property type="entry name" value="Methyltransf_12"/>
    <property type="match status" value="1"/>
</dbReference>
<keyword evidence="3" id="KW-0808">Transferase</keyword>
<dbReference type="InterPro" id="IPR029063">
    <property type="entry name" value="SAM-dependent_MTases_sf"/>
</dbReference>
<dbReference type="Gene3D" id="3.40.50.150">
    <property type="entry name" value="Vaccinia Virus protein VP39"/>
    <property type="match status" value="1"/>
</dbReference>
<dbReference type="CDD" id="cd02440">
    <property type="entry name" value="AdoMet_MTases"/>
    <property type="match status" value="1"/>
</dbReference>
<name>A0A378KYR9_9GAMM</name>
<dbReference type="STRING" id="45072.Lqua_2561"/>
<keyword evidence="3" id="KW-0489">Methyltransferase</keyword>
<dbReference type="SUPFAM" id="SSF53335">
    <property type="entry name" value="S-adenosyl-L-methionine-dependent methyltransferases"/>
    <property type="match status" value="1"/>
</dbReference>
<organism evidence="3 5">
    <name type="scientific">Legionella quateirensis</name>
    <dbReference type="NCBI Taxonomy" id="45072"/>
    <lineage>
        <taxon>Bacteria</taxon>
        <taxon>Pseudomonadati</taxon>
        <taxon>Pseudomonadota</taxon>
        <taxon>Gammaproteobacteria</taxon>
        <taxon>Legionellales</taxon>
        <taxon>Legionellaceae</taxon>
        <taxon>Legionella</taxon>
    </lineage>
</organism>
<protein>
    <submittedName>
        <fullName evidence="2">Methyltransferase domain protein</fullName>
    </submittedName>
    <submittedName>
        <fullName evidence="3">Methyltransferases</fullName>
    </submittedName>
</protein>
<accession>A0A378KYR9</accession>
<proteinExistence type="predicted"/>
<sequence length="251" mass="29178">MYDKIEFFKSYCSRATEKKILVESIGTRLTPLDDKAKILDLGCHDGTLIRTIITRYQHRISDKLNIVGVDPSQRALAEFSAHEFSKKYSIKTYKGTAEDYFSRHNEYFDWILASQSLYWSPDLGLIIRQMYQNSDSALIVLRGKTGIFEIQTQFKEYLGNKQEQLYSADDVERALVAEQIPFIKERHQTFIDLPQYNAPEFNWLIAFFLQLEDADTSPDLISRVKDYIVQKSIANSLQHDVVFFWLGQTAC</sequence>
<evidence type="ECO:0000313" key="4">
    <source>
        <dbReference type="Proteomes" id="UP000054639"/>
    </source>
</evidence>
<feature type="domain" description="Methyltransferase type 12" evidence="1">
    <location>
        <begin position="39"/>
        <end position="132"/>
    </location>
</feature>
<dbReference type="GO" id="GO:0032259">
    <property type="term" value="P:methylation"/>
    <property type="evidence" value="ECO:0007669"/>
    <property type="project" value="UniProtKB-KW"/>
</dbReference>
<dbReference type="Proteomes" id="UP000254230">
    <property type="component" value="Unassembled WGS sequence"/>
</dbReference>
<dbReference type="EMBL" id="UGOW01000001">
    <property type="protein sequence ID" value="STY18761.1"/>
    <property type="molecule type" value="Genomic_DNA"/>
</dbReference>
<dbReference type="EMBL" id="LNYR01000034">
    <property type="protein sequence ID" value="KTD46458.1"/>
    <property type="molecule type" value="Genomic_DNA"/>
</dbReference>
<evidence type="ECO:0000313" key="2">
    <source>
        <dbReference type="EMBL" id="KTD46458.1"/>
    </source>
</evidence>
<dbReference type="OrthoDB" id="5650661at2"/>
<evidence type="ECO:0000313" key="5">
    <source>
        <dbReference type="Proteomes" id="UP000254230"/>
    </source>
</evidence>
<evidence type="ECO:0000259" key="1">
    <source>
        <dbReference type="Pfam" id="PF08242"/>
    </source>
</evidence>
<gene>
    <name evidence="2" type="ORF">Lqua_2561</name>
    <name evidence="3" type="ORF">NCTC12376_02582</name>
</gene>
<dbReference type="GO" id="GO:0008168">
    <property type="term" value="F:methyltransferase activity"/>
    <property type="evidence" value="ECO:0007669"/>
    <property type="project" value="UniProtKB-KW"/>
</dbReference>
<dbReference type="RefSeq" id="WP_058474693.1">
    <property type="nucleotide sequence ID" value="NZ_CAAAIL010000001.1"/>
</dbReference>